<organism evidence="2 3">
    <name type="scientific">Jejuia spongiicola</name>
    <dbReference type="NCBI Taxonomy" id="2942207"/>
    <lineage>
        <taxon>Bacteria</taxon>
        <taxon>Pseudomonadati</taxon>
        <taxon>Bacteroidota</taxon>
        <taxon>Flavobacteriia</taxon>
        <taxon>Flavobacteriales</taxon>
        <taxon>Flavobacteriaceae</taxon>
        <taxon>Jejuia</taxon>
    </lineage>
</organism>
<dbReference type="InterPro" id="IPR017578">
    <property type="entry name" value="Ribazole_CobC"/>
</dbReference>
<comment type="caution">
    <text evidence="2">The sequence shown here is derived from an EMBL/GenBank/DDBJ whole genome shotgun (WGS) entry which is preliminary data.</text>
</comment>
<dbReference type="PIRSF" id="PIRSF000709">
    <property type="entry name" value="6PFK_2-Ptase"/>
    <property type="match status" value="1"/>
</dbReference>
<dbReference type="RefSeq" id="WP_249972340.1">
    <property type="nucleotide sequence ID" value="NZ_JAMFLZ010000002.1"/>
</dbReference>
<evidence type="ECO:0000313" key="3">
    <source>
        <dbReference type="Proteomes" id="UP001165381"/>
    </source>
</evidence>
<proteinExistence type="predicted"/>
<dbReference type="Proteomes" id="UP001165381">
    <property type="component" value="Unassembled WGS sequence"/>
</dbReference>
<protein>
    <recommendedName>
        <fullName evidence="1">Alpha-ribazole phosphatase</fullName>
        <ecNumber evidence="1">3.1.3.73</ecNumber>
    </recommendedName>
</protein>
<dbReference type="PANTHER" id="PTHR10606">
    <property type="entry name" value="6-PHOSPHOFRUCTO-2-KINASE/FRUCTOSE-2,6-BISPHOSPHATASE"/>
    <property type="match status" value="1"/>
</dbReference>
<evidence type="ECO:0000313" key="2">
    <source>
        <dbReference type="EMBL" id="MCL6294448.1"/>
    </source>
</evidence>
<dbReference type="EC" id="3.1.3.73" evidence="1"/>
<dbReference type="CDD" id="cd07067">
    <property type="entry name" value="HP_PGM_like"/>
    <property type="match status" value="1"/>
</dbReference>
<keyword evidence="3" id="KW-1185">Reference proteome</keyword>
<dbReference type="InterPro" id="IPR013078">
    <property type="entry name" value="His_Pase_superF_clade-1"/>
</dbReference>
<dbReference type="Gene3D" id="3.40.50.1240">
    <property type="entry name" value="Phosphoglycerate mutase-like"/>
    <property type="match status" value="1"/>
</dbReference>
<dbReference type="NCBIfam" id="TIGR03162">
    <property type="entry name" value="ribazole_cobC"/>
    <property type="match status" value="1"/>
</dbReference>
<dbReference type="Pfam" id="PF00300">
    <property type="entry name" value="His_Phos_1"/>
    <property type="match status" value="1"/>
</dbReference>
<accession>A0ABT0QBW0</accession>
<dbReference type="InterPro" id="IPR003094">
    <property type="entry name" value="6Pfruct_kin"/>
</dbReference>
<dbReference type="InterPro" id="IPR029033">
    <property type="entry name" value="His_PPase_superfam"/>
</dbReference>
<gene>
    <name evidence="2" type="primary">cobC</name>
    <name evidence="2" type="ORF">M3P09_05545</name>
</gene>
<evidence type="ECO:0000256" key="1">
    <source>
        <dbReference type="NCBIfam" id="TIGR03162"/>
    </source>
</evidence>
<sequence length="188" mass="21687">MEIYLIRHTAPDIEKGVCYGQSDLNLKSNYTEEFEAVLNQIQLKKDFKVISSPLKRCVLLAKRFSNHITLDDRLKELNFGDWELNPWNDIPEKDINPWMADFVNIAVPNGESYVELASRVDDFFESITHSKNNQNLIVISHAGPIRVVLSKLLKLPLKDSFSIKINYGDVFHLKKENESLKLITEINL</sequence>
<name>A0ABT0QBW0_9FLAO</name>
<dbReference type="EMBL" id="JAMFLZ010000002">
    <property type="protein sequence ID" value="MCL6294448.1"/>
    <property type="molecule type" value="Genomic_DNA"/>
</dbReference>
<dbReference type="SUPFAM" id="SSF53254">
    <property type="entry name" value="Phosphoglycerate mutase-like"/>
    <property type="match status" value="1"/>
</dbReference>
<dbReference type="SMART" id="SM00855">
    <property type="entry name" value="PGAM"/>
    <property type="match status" value="1"/>
</dbReference>
<reference evidence="2" key="1">
    <citation type="submission" date="2022-05" db="EMBL/GenBank/DDBJ databases">
        <authorList>
            <person name="Park J.-S."/>
        </authorList>
    </citation>
    <scope>NUCLEOTIDE SEQUENCE</scope>
    <source>
        <strain evidence="2">2012CJ34-3</strain>
    </source>
</reference>